<feature type="region of interest" description="Disordered" evidence="1">
    <location>
        <begin position="1048"/>
        <end position="1114"/>
    </location>
</feature>
<feature type="compositionally biased region" description="Basic and acidic residues" evidence="1">
    <location>
        <begin position="1221"/>
        <end position="1249"/>
    </location>
</feature>
<dbReference type="Gene3D" id="1.25.40.20">
    <property type="entry name" value="Ankyrin repeat-containing domain"/>
    <property type="match status" value="4"/>
</dbReference>
<feature type="transmembrane region" description="Helical" evidence="2">
    <location>
        <begin position="1401"/>
        <end position="1420"/>
    </location>
</feature>
<dbReference type="EMBL" id="HG739087">
    <property type="protein sequence ID" value="CDO99463.1"/>
    <property type="molecule type" value="Genomic_DNA"/>
</dbReference>
<name>A0A068TVU1_COFCA</name>
<keyword evidence="2" id="KW-1133">Transmembrane helix</keyword>
<dbReference type="STRING" id="49390.A0A068TVU1"/>
<dbReference type="InterPro" id="IPR036770">
    <property type="entry name" value="Ankyrin_rpt-contain_sf"/>
</dbReference>
<keyword evidence="5" id="KW-1185">Reference proteome</keyword>
<evidence type="ECO:0000259" key="3">
    <source>
        <dbReference type="Pfam" id="PF13962"/>
    </source>
</evidence>
<proteinExistence type="predicted"/>
<organism evidence="4 5">
    <name type="scientific">Coffea canephora</name>
    <name type="common">Robusta coffee</name>
    <dbReference type="NCBI Taxonomy" id="49390"/>
    <lineage>
        <taxon>Eukaryota</taxon>
        <taxon>Viridiplantae</taxon>
        <taxon>Streptophyta</taxon>
        <taxon>Embryophyta</taxon>
        <taxon>Tracheophyta</taxon>
        <taxon>Spermatophyta</taxon>
        <taxon>Magnoliopsida</taxon>
        <taxon>eudicotyledons</taxon>
        <taxon>Gunneridae</taxon>
        <taxon>Pentapetalae</taxon>
        <taxon>asterids</taxon>
        <taxon>lamiids</taxon>
        <taxon>Gentianales</taxon>
        <taxon>Rubiaceae</taxon>
        <taxon>Ixoroideae</taxon>
        <taxon>Gardenieae complex</taxon>
        <taxon>Bertiereae - Coffeeae clade</taxon>
        <taxon>Coffeeae</taxon>
        <taxon>Coffea</taxon>
    </lineage>
</organism>
<evidence type="ECO:0000313" key="4">
    <source>
        <dbReference type="EMBL" id="CDO99463.1"/>
    </source>
</evidence>
<feature type="transmembrane region" description="Helical" evidence="2">
    <location>
        <begin position="1484"/>
        <end position="1505"/>
    </location>
</feature>
<dbReference type="InterPro" id="IPR026961">
    <property type="entry name" value="PGG_dom"/>
</dbReference>
<dbReference type="SMART" id="SM00248">
    <property type="entry name" value="ANK"/>
    <property type="match status" value="10"/>
</dbReference>
<evidence type="ECO:0000256" key="2">
    <source>
        <dbReference type="SAM" id="Phobius"/>
    </source>
</evidence>
<dbReference type="SUPFAM" id="SSF48403">
    <property type="entry name" value="Ankyrin repeat"/>
    <property type="match status" value="4"/>
</dbReference>
<dbReference type="Proteomes" id="UP000295252">
    <property type="component" value="Chromosome V"/>
</dbReference>
<evidence type="ECO:0000313" key="5">
    <source>
        <dbReference type="Proteomes" id="UP000295252"/>
    </source>
</evidence>
<reference evidence="5" key="1">
    <citation type="journal article" date="2014" name="Science">
        <title>The coffee genome provides insight into the convergent evolution of caffeine biosynthesis.</title>
        <authorList>
            <person name="Denoeud F."/>
            <person name="Carretero-Paulet L."/>
            <person name="Dereeper A."/>
            <person name="Droc G."/>
            <person name="Guyot R."/>
            <person name="Pietrella M."/>
            <person name="Zheng C."/>
            <person name="Alberti A."/>
            <person name="Anthony F."/>
            <person name="Aprea G."/>
            <person name="Aury J.M."/>
            <person name="Bento P."/>
            <person name="Bernard M."/>
            <person name="Bocs S."/>
            <person name="Campa C."/>
            <person name="Cenci A."/>
            <person name="Combes M.C."/>
            <person name="Crouzillat D."/>
            <person name="Da Silva C."/>
            <person name="Daddiego L."/>
            <person name="De Bellis F."/>
            <person name="Dussert S."/>
            <person name="Garsmeur O."/>
            <person name="Gayraud T."/>
            <person name="Guignon V."/>
            <person name="Jahn K."/>
            <person name="Jamilloux V."/>
            <person name="Joet T."/>
            <person name="Labadie K."/>
            <person name="Lan T."/>
            <person name="Leclercq J."/>
            <person name="Lepelley M."/>
            <person name="Leroy T."/>
            <person name="Li L.T."/>
            <person name="Librado P."/>
            <person name="Lopez L."/>
            <person name="Munoz A."/>
            <person name="Noel B."/>
            <person name="Pallavicini A."/>
            <person name="Perrotta G."/>
            <person name="Poncet V."/>
            <person name="Pot D."/>
            <person name="Priyono X."/>
            <person name="Rigoreau M."/>
            <person name="Rouard M."/>
            <person name="Rozas J."/>
            <person name="Tranchant-Dubreuil C."/>
            <person name="VanBuren R."/>
            <person name="Zhang Q."/>
            <person name="Andrade A.C."/>
            <person name="Argout X."/>
            <person name="Bertrand B."/>
            <person name="de Kochko A."/>
            <person name="Graziosi G."/>
            <person name="Henry R.J."/>
            <person name="Jayarama X."/>
            <person name="Ming R."/>
            <person name="Nagai C."/>
            <person name="Rounsley S."/>
            <person name="Sankoff D."/>
            <person name="Giuliano G."/>
            <person name="Albert V.A."/>
            <person name="Wincker P."/>
            <person name="Lashermes P."/>
        </authorList>
    </citation>
    <scope>NUCLEOTIDE SEQUENCE [LARGE SCALE GENOMIC DNA]</scope>
    <source>
        <strain evidence="5">cv. DH200-94</strain>
    </source>
</reference>
<sequence length="1557" mass="175829">MAKNWMEVLRICKSHPSDACKAKLTKSEETALHIAVSSYHVGEKEAHALAATIGQLVESLPVGQAVEILKAKNDKGDTALHLAAALGSVTICDCIARNRNQIYRELIMIRNRKGETPMFLAAHHGHMEAFQLLHELYNGNASEPDYSLGRRNDGDTILHSAISGEYFALADLITIKYRKLVNSVNEEGFSPLNILARKPNVFESSSNLRLCDRMLYRCVYVPEVKNRQSRRGDRRSLEETGEHYPKNYQTCVNFIRVISTAFWLIAPLGKGQDQGQRPGTEDPEEGKMEGQASPGEDSDSRQPGSTIDRETPIEGNQGKELNDENTFPPNYATCIQLFKFAINLVLIIFGIGIRKISKIREKKQRHNRAVRMMDKLIEKESRYKYSHDGQNPINGAEPTYEGRFVVPEEPPKTSDIPSSSNDISGSESNDEKNKIESKPDAKPKDATETSILLAAKMGISEMVEKILKTFPVAIQDLDANGKNALLLAVENRQIKVFDLLMTMKLPEFVLYQVDKEGNSAMHLAAKFHEHQPWRIPGAALQMQWEIKWLKHVKHSMPPQCFIQYNKKGETAGKIFMKTHEKLVKDGKPGDSLCSRRDGDAIQQSAISGEYFGKYYAHLKISLYNNIGMPDNSQNCIDKVPETFAFSTNYRIFHVNSSKLEDFEPFSKRKKFQNGLCLCLSVVMFPFSRPRKGKRANMSKNELGLQMNQAEKNIQPALAEQQRWAIMVYRSVKETLPCFSLELILYYMNYPANIEEPEDKGQKRILKIAKGICLSAVYKSEKPQGFDVDELFQFTMKKKWKEVLRICKIYPSAACKAKLTKSDETALHIAVSNIIRQLVESLPEGQAVNILKAENDKRDTALHLAAALGSYTICNCIARKDPKLIMIRNLKGETPMFLAAHHGKMEAFQLLHELYNGNVSEPDYSLCRRNDGDTILHSAISGEYFALADLITIKYDRLVNFVNVKGISPLHILARKPNVFESSSNLRLCDRMIYRCVYVPELKNHQSRRGDSRSIKETEEHYPENYQTCVNFIRLLSTAFWIIAPLGKGQDQSQGQGPGLVDQGKNESSRSRSLTNTADPEEGKMEGQASRGEDSDSRQPGSTEDREIPIEGNQANASTQESLYFQGYSLFPPNYATCIQLFKFAINLALIIFGMGIRKISKIAEKKQRHNRAVRMMDKLIQKESRYKYSHDGQDPINAAEEVYTERIDILKAVPQTPDTPPRSEDNIPGSESKDEKNKIESKPDAKPKDATETSILLAAKMGISEMVEKILKTFPVAIQDLDADGKNALLLAVENRQIKVFDLLMTMKLPEFVLYQIDKEGNSAMHLAAKFQDHQPWRIPGTALQMQWEMKWFKHVKTSMPPQCFIQYNKKYETAREIFTKTHEKLAKEGSEWMLKTSESCSVVAALIAAVAFATASSIPGGVNQDSGHPVLEREPIFRVFSVASIVALCFSVTALVFFLAILTSRCEQRDFKISLPRKLLIGLSSLFTSISAILVSFCAGHFFVLQDQVHRGAFPIYAVACLPITFFAFAQLPLYFDLLWSIIRKVPVRCYKLYYN</sequence>
<dbReference type="PANTHER" id="PTHR24177:SF470">
    <property type="entry name" value="ANKYRIN REPEAT PROTEIN"/>
    <property type="match status" value="1"/>
</dbReference>
<feature type="transmembrane region" description="Helical" evidence="2">
    <location>
        <begin position="1140"/>
        <end position="1159"/>
    </location>
</feature>
<feature type="transmembrane region" description="Helical" evidence="2">
    <location>
        <begin position="1517"/>
        <end position="1537"/>
    </location>
</feature>
<dbReference type="PANTHER" id="PTHR24177">
    <property type="entry name" value="CASKIN"/>
    <property type="match status" value="1"/>
</dbReference>
<dbReference type="GO" id="GO:0016020">
    <property type="term" value="C:membrane"/>
    <property type="evidence" value="ECO:0007669"/>
    <property type="project" value="TreeGrafter"/>
</dbReference>
<feature type="region of interest" description="Disordered" evidence="1">
    <location>
        <begin position="1211"/>
        <end position="1249"/>
    </location>
</feature>
<feature type="transmembrane region" description="Helical" evidence="2">
    <location>
        <begin position="1440"/>
        <end position="1463"/>
    </location>
</feature>
<feature type="region of interest" description="Disordered" evidence="1">
    <location>
        <begin position="383"/>
        <end position="445"/>
    </location>
</feature>
<dbReference type="InterPro" id="IPR002110">
    <property type="entry name" value="Ankyrin_rpt"/>
</dbReference>
<feature type="region of interest" description="Disordered" evidence="1">
    <location>
        <begin position="269"/>
        <end position="324"/>
    </location>
</feature>
<feature type="compositionally biased region" description="Low complexity" evidence="1">
    <location>
        <begin position="414"/>
        <end position="427"/>
    </location>
</feature>
<dbReference type="Gramene" id="CDO99463">
    <property type="protein sequence ID" value="CDO99463"/>
    <property type="gene ID" value="GSCOC_T00026646001"/>
</dbReference>
<dbReference type="Pfam" id="PF13962">
    <property type="entry name" value="PGG"/>
    <property type="match status" value="1"/>
</dbReference>
<feature type="compositionally biased region" description="Basic and acidic residues" evidence="1">
    <location>
        <begin position="429"/>
        <end position="445"/>
    </location>
</feature>
<dbReference type="InParanoid" id="A0A068TVU1"/>
<keyword evidence="2" id="KW-0472">Membrane</keyword>
<dbReference type="PhylomeDB" id="A0A068TVU1"/>
<feature type="domain" description="PGG" evidence="3">
    <location>
        <begin position="1392"/>
        <end position="1504"/>
    </location>
</feature>
<accession>A0A068TVU1</accession>
<feature type="compositionally biased region" description="Basic and acidic residues" evidence="1">
    <location>
        <begin position="1080"/>
        <end position="1108"/>
    </location>
</feature>
<gene>
    <name evidence="4" type="ORF">GSCOC_T00026646001</name>
</gene>
<evidence type="ECO:0000256" key="1">
    <source>
        <dbReference type="SAM" id="MobiDB-lite"/>
    </source>
</evidence>
<keyword evidence="2" id="KW-0812">Transmembrane</keyword>
<protein>
    <recommendedName>
        <fullName evidence="3">PGG domain-containing protein</fullName>
    </recommendedName>
</protein>